<keyword evidence="2" id="KW-1185">Reference proteome</keyword>
<accession>A0A8C5DIM1</accession>
<organism evidence="1 2">
    <name type="scientific">Gouania willdenowi</name>
    <name type="common">Blunt-snouted clingfish</name>
    <name type="synonym">Lepadogaster willdenowi</name>
    <dbReference type="NCBI Taxonomy" id="441366"/>
    <lineage>
        <taxon>Eukaryota</taxon>
        <taxon>Metazoa</taxon>
        <taxon>Chordata</taxon>
        <taxon>Craniata</taxon>
        <taxon>Vertebrata</taxon>
        <taxon>Euteleostomi</taxon>
        <taxon>Actinopterygii</taxon>
        <taxon>Neopterygii</taxon>
        <taxon>Teleostei</taxon>
        <taxon>Neoteleostei</taxon>
        <taxon>Acanthomorphata</taxon>
        <taxon>Ovalentaria</taxon>
        <taxon>Blenniimorphae</taxon>
        <taxon>Blenniiformes</taxon>
        <taxon>Gobiesocoidei</taxon>
        <taxon>Gobiesocidae</taxon>
        <taxon>Gobiesocinae</taxon>
        <taxon>Gouania</taxon>
    </lineage>
</organism>
<evidence type="ECO:0000313" key="2">
    <source>
        <dbReference type="Proteomes" id="UP000694680"/>
    </source>
</evidence>
<evidence type="ECO:0000313" key="1">
    <source>
        <dbReference type="Ensembl" id="ENSGWIP00000007498.1"/>
    </source>
</evidence>
<reference evidence="1" key="3">
    <citation type="submission" date="2025-09" db="UniProtKB">
        <authorList>
            <consortium name="Ensembl"/>
        </authorList>
    </citation>
    <scope>IDENTIFICATION</scope>
</reference>
<reference evidence="1" key="2">
    <citation type="submission" date="2025-08" db="UniProtKB">
        <authorList>
            <consortium name="Ensembl"/>
        </authorList>
    </citation>
    <scope>IDENTIFICATION</scope>
</reference>
<reference evidence="1" key="1">
    <citation type="submission" date="2020-06" db="EMBL/GenBank/DDBJ databases">
        <authorList>
            <consortium name="Wellcome Sanger Institute Data Sharing"/>
        </authorList>
    </citation>
    <scope>NUCLEOTIDE SEQUENCE [LARGE SCALE GENOMIC DNA]</scope>
</reference>
<sequence length="260" mass="29505">MHRLPFTIACPFTDDVGIHDEEALIIRRAMRRERVFRDRGDPFALPDNEIHERYKFSREGMLFLCALLLPHIEHRKEGTRALSPLQMVCYGLCFLAPGLCLYSVGDAERLSKATVMVHIFVTFLGHRQETYIKEDLYRIAINLDNCYFMSFHPGFPNVLGVIDCTQIRLNRSAGEHEGDYVTVTESNLFKMICEANIVITNIEANAIYEVTNAFTLFADSHCQCLHHLRVTPERACDIVSLCGAAQHSQLQKRAGPSGCP</sequence>
<dbReference type="Ensembl" id="ENSGWIT00000008306.1">
    <property type="protein sequence ID" value="ENSGWIP00000007498.1"/>
    <property type="gene ID" value="ENSGWIG00000004384.1"/>
</dbReference>
<dbReference type="Proteomes" id="UP000694680">
    <property type="component" value="Chromosome 11"/>
</dbReference>
<evidence type="ECO:0008006" key="3">
    <source>
        <dbReference type="Google" id="ProtNLM"/>
    </source>
</evidence>
<protein>
    <recommendedName>
        <fullName evidence="3">Nuclease HARBI1</fullName>
    </recommendedName>
</protein>
<dbReference type="AlphaFoldDB" id="A0A8C5DIM1"/>
<name>A0A8C5DIM1_GOUWI</name>
<proteinExistence type="predicted"/>